<dbReference type="RefSeq" id="WP_129355159.1">
    <property type="nucleotide sequence ID" value="NZ_CP026538.1"/>
</dbReference>
<dbReference type="OrthoDB" id="5456851at2"/>
<dbReference type="EMBL" id="CP026538">
    <property type="protein sequence ID" value="QAZ69095.1"/>
    <property type="molecule type" value="Genomic_DNA"/>
</dbReference>
<dbReference type="KEGG" id="dcb:C3Y92_18365"/>
<evidence type="ECO:0008006" key="3">
    <source>
        <dbReference type="Google" id="ProtNLM"/>
    </source>
</evidence>
<dbReference type="Proteomes" id="UP000293296">
    <property type="component" value="Chromosome"/>
</dbReference>
<evidence type="ECO:0000313" key="2">
    <source>
        <dbReference type="Proteomes" id="UP000293296"/>
    </source>
</evidence>
<gene>
    <name evidence="1" type="ORF">C3Y92_18365</name>
</gene>
<organism evidence="1 2">
    <name type="scientific">Solidesulfovibrio carbinolicus</name>
    <dbReference type="NCBI Taxonomy" id="296842"/>
    <lineage>
        <taxon>Bacteria</taxon>
        <taxon>Pseudomonadati</taxon>
        <taxon>Thermodesulfobacteriota</taxon>
        <taxon>Desulfovibrionia</taxon>
        <taxon>Desulfovibrionales</taxon>
        <taxon>Desulfovibrionaceae</taxon>
        <taxon>Solidesulfovibrio</taxon>
    </lineage>
</organism>
<proteinExistence type="predicted"/>
<dbReference type="AlphaFoldDB" id="A0A4P6HPR4"/>
<evidence type="ECO:0000313" key="1">
    <source>
        <dbReference type="EMBL" id="QAZ69095.1"/>
    </source>
</evidence>
<name>A0A4P6HPR4_9BACT</name>
<sequence>MQLVIKGEVVAAQHPDAQNLSGISDYSSSLILTVPDDTPVEIGQAWAVNVDAAKSSACNAIDAEAEQRRNAVLTPGSGQMAAYQAKERQARALLQDDNPTEGEYPDIFSEIGITADSAGEVAMAVLAAAEKWRAYGRQVERARLTVKKAVRQAEDVEGVIAAKNKAVWP</sequence>
<reference evidence="1 2" key="1">
    <citation type="submission" date="2018-02" db="EMBL/GenBank/DDBJ databases">
        <title>Genome sequence of Desulfovibrio carbinolicus DSM 3852.</title>
        <authorList>
            <person name="Wilbanks E."/>
            <person name="Skennerton C.T."/>
            <person name="Orphan V.J."/>
        </authorList>
    </citation>
    <scope>NUCLEOTIDE SEQUENCE [LARGE SCALE GENOMIC DNA]</scope>
    <source>
        <strain evidence="1 2">DSM 3852</strain>
    </source>
</reference>
<accession>A0A4P6HPR4</accession>
<protein>
    <recommendedName>
        <fullName evidence="3">DUF4376 domain-containing protein</fullName>
    </recommendedName>
</protein>
<keyword evidence="2" id="KW-1185">Reference proteome</keyword>